<reference evidence="2" key="2">
    <citation type="submission" date="2021-08" db="EMBL/GenBank/DDBJ databases">
        <authorList>
            <person name="Gostincar C."/>
            <person name="Sun X."/>
            <person name="Song Z."/>
            <person name="Gunde-Cimerman N."/>
        </authorList>
    </citation>
    <scope>NUCLEOTIDE SEQUENCE</scope>
    <source>
        <strain evidence="2">EXF-9298</strain>
    </source>
</reference>
<dbReference type="Proteomes" id="UP000729357">
    <property type="component" value="Unassembled WGS sequence"/>
</dbReference>
<keyword evidence="3" id="KW-1185">Reference proteome</keyword>
<proteinExistence type="predicted"/>
<comment type="caution">
    <text evidence="2">The sequence shown here is derived from an EMBL/GenBank/DDBJ whole genome shotgun (WGS) entry which is preliminary data.</text>
</comment>
<reference evidence="2" key="1">
    <citation type="journal article" date="2021" name="J Fungi (Basel)">
        <title>Virulence traits and population genomics of the black yeast Aureobasidium melanogenum.</title>
        <authorList>
            <person name="Cernosa A."/>
            <person name="Sun X."/>
            <person name="Gostincar C."/>
            <person name="Fang C."/>
            <person name="Gunde-Cimerman N."/>
            <person name="Song Z."/>
        </authorList>
    </citation>
    <scope>NUCLEOTIDE SEQUENCE</scope>
    <source>
        <strain evidence="2">EXF-9298</strain>
    </source>
</reference>
<gene>
    <name evidence="2" type="ORF">KCU98_g9124</name>
</gene>
<dbReference type="AlphaFoldDB" id="A0A9P8JTE1"/>
<organism evidence="2 3">
    <name type="scientific">Aureobasidium melanogenum</name>
    <name type="common">Aureobasidium pullulans var. melanogenum</name>
    <dbReference type="NCBI Taxonomy" id="46634"/>
    <lineage>
        <taxon>Eukaryota</taxon>
        <taxon>Fungi</taxon>
        <taxon>Dikarya</taxon>
        <taxon>Ascomycota</taxon>
        <taxon>Pezizomycotina</taxon>
        <taxon>Dothideomycetes</taxon>
        <taxon>Dothideomycetidae</taxon>
        <taxon>Dothideales</taxon>
        <taxon>Saccotheciaceae</taxon>
        <taxon>Aureobasidium</taxon>
    </lineage>
</organism>
<accession>A0A9P8JTE1</accession>
<protein>
    <submittedName>
        <fullName evidence="2">Uncharacterized protein</fullName>
    </submittedName>
</protein>
<evidence type="ECO:0000313" key="2">
    <source>
        <dbReference type="EMBL" id="KAG9978885.1"/>
    </source>
</evidence>
<evidence type="ECO:0000313" key="3">
    <source>
        <dbReference type="Proteomes" id="UP000729357"/>
    </source>
</evidence>
<dbReference type="EMBL" id="JAHFXS010001211">
    <property type="protein sequence ID" value="KAG9978885.1"/>
    <property type="molecule type" value="Genomic_DNA"/>
</dbReference>
<sequence length="374" mass="43081">MDIGFVFTSSNTLSESSHYSAAAPFLAPFSLPSRFTLLRHPTINHSIMDLVVAADGVAANMASTPTQDSAFLRLPLEIRHQIYSYLIHLKNTKTLSMEVTLDPASGLDPVTRLLGVSQQIRREVYNLIATVATFHLKVGVFKNLTLKPYSTALNISMRNDEIARGQALISRIGSRYARKAFRERIIQQIEEDIKVDKEVPHDFKFWKLCISVLNTQGRTRLVADIDFRKKEFCVSSTHWRDFRDWEHAHSLKKTFNYEIQEFTKEEEFNGLTVQDVSRFLEQIDMPNPYGFWRQGEMFDGLKEIPDDNVDDETDDDLTERDLAFRRRFDRVGSGFGRARHGFGRLRAERDLWGPPDEDEPDNLDPESNEEESEI</sequence>
<feature type="non-terminal residue" evidence="2">
    <location>
        <position position="374"/>
    </location>
</feature>
<feature type="region of interest" description="Disordered" evidence="1">
    <location>
        <begin position="346"/>
        <end position="374"/>
    </location>
</feature>
<name>A0A9P8JTE1_AURME</name>
<evidence type="ECO:0000256" key="1">
    <source>
        <dbReference type="SAM" id="MobiDB-lite"/>
    </source>
</evidence>
<feature type="compositionally biased region" description="Acidic residues" evidence="1">
    <location>
        <begin position="355"/>
        <end position="374"/>
    </location>
</feature>